<keyword evidence="4" id="KW-1185">Reference proteome</keyword>
<sequence>MNLKIHSPLFRKAHACKPGSSGWSRRTKTLLIMKLTAIIVLATCLQVSATGYAQKISLSEKNAPLEKVLQQIKKQSGYQIWYEDKLLQRSLPVNISVKNVLLEDALKQVFINQPLSFEVIGQTIAVKEKALTPVTTPPPSAGPPPVDITGRVLNEQGEPLAGATVSLQRGGNIQTDANGIFLIKDARPEDVVTVSYTGYEPVTIKVGNKTLLSVVMKLAEKGLDEMVIVAYGKQKKISVTGSVASVNMQDMRTPVRSLTNALAGKVAGVISMQTGGEPGYDNPTFTIRGIGTFTGGTSPLIIIDGVQRDDVNSSFGGAYNNIDPEDIASISLLKDASATAVYGARGANGVLIITTRKGAAGKPRVSIKSESGVSGLTKTPKMLDGVSYMKLMNEAKTNMGEAPVYSDDAIQKTASGLDPYLYPNVNWIKTIYKDYTPMYNANVNVSGGGEAMRYYISGSFYDQDGSYKVSKINGYNPNLNFKRYDFRSNIDVNVSKTTQLSLNLDAMLVNSRYPGTSAGRIWYAAYATNPIAFPVSYPGGKWAGPRNNGGSNPFNLVQNSGYSTEFRPTIQSIVSLNQRLDVITKGLGAMARFSFDSYGEFDNSRNGVNDLWYAGSRDANGNLVYEHVRTGSQFLGYSSSSTGQRVMYLEGNITYDRSLGPHRVGGLLLYNMRNRVVGTASDVKYAIPYRNQSFASRITYSYNDKYLAEVNAGYTGSENFKKGERFGFFPAVSVGWVISRESFFDPLANTVNLLKIRASHGVTGNDQIGNGDRFGYLTYISGGNSAAFGLSPTYYGGITESVFGVENLRWEKSTKDNLGLELGLFNKINIVADVFRDRRKDILIRRQSISSIGGYSLSSIYANMGEMSNKGLDGSIEYNDKYGKNVRLRLFGNFTYSKNKIIYADEPKRTNAYQQWEGHRYPEFTGYTSEGLFVDQNDIDKHPEQKLGSVLIQPGDVKYRDLNGDGTVDANDWSYLGKSSFPTLLYGLGFTIGVKQFDLSVFLQGVSDVGIMANGSGIASVDGAAAGVGVVPFAGIGQYPGNVLSNVTSRWTKENPVQNVDYPRLSVSNLSSNNYQNSSWWLKDGSFCRVKQVSVGYDLGATSLKRAGIASLYFYAAAQNLFTFSKFKLWDPELGSSGATYPPARTVTVGVRAQF</sequence>
<dbReference type="RefSeq" id="WP_081152656.1">
    <property type="nucleotide sequence ID" value="NZ_LVYD01000060.1"/>
</dbReference>
<keyword evidence="1" id="KW-0813">Transport</keyword>
<dbReference type="EMBL" id="LVYD01000060">
    <property type="protein sequence ID" value="OQP60561.1"/>
    <property type="molecule type" value="Genomic_DNA"/>
</dbReference>
<keyword evidence="1" id="KW-0472">Membrane</keyword>
<dbReference type="OrthoDB" id="601197at2"/>
<dbReference type="FunFam" id="2.170.130.10:FF:000003">
    <property type="entry name" value="SusC/RagA family TonB-linked outer membrane protein"/>
    <property type="match status" value="1"/>
</dbReference>
<dbReference type="STRING" id="1703345.A3860_32615"/>
<name>A0A1V9FQK2_9BACT</name>
<dbReference type="Gene3D" id="2.170.130.10">
    <property type="entry name" value="TonB-dependent receptor, plug domain"/>
    <property type="match status" value="1"/>
</dbReference>
<dbReference type="InterPro" id="IPR023996">
    <property type="entry name" value="TonB-dep_OMP_SusC/RagA"/>
</dbReference>
<dbReference type="GO" id="GO:0009279">
    <property type="term" value="C:cell outer membrane"/>
    <property type="evidence" value="ECO:0007669"/>
    <property type="project" value="UniProtKB-SubCell"/>
</dbReference>
<dbReference type="Proteomes" id="UP000192796">
    <property type="component" value="Unassembled WGS sequence"/>
</dbReference>
<dbReference type="Pfam" id="PF13620">
    <property type="entry name" value="CarboxypepD_reg"/>
    <property type="match status" value="1"/>
</dbReference>
<organism evidence="3 4">
    <name type="scientific">Niastella vici</name>
    <dbReference type="NCBI Taxonomy" id="1703345"/>
    <lineage>
        <taxon>Bacteria</taxon>
        <taxon>Pseudomonadati</taxon>
        <taxon>Bacteroidota</taxon>
        <taxon>Chitinophagia</taxon>
        <taxon>Chitinophagales</taxon>
        <taxon>Chitinophagaceae</taxon>
        <taxon>Niastella</taxon>
    </lineage>
</organism>
<keyword evidence="1" id="KW-0812">Transmembrane</keyword>
<dbReference type="InterPro" id="IPR008969">
    <property type="entry name" value="CarboxyPept-like_regulatory"/>
</dbReference>
<dbReference type="NCBIfam" id="TIGR04056">
    <property type="entry name" value="OMP_RagA_SusC"/>
    <property type="match status" value="1"/>
</dbReference>
<comment type="subcellular location">
    <subcellularLocation>
        <location evidence="1">Cell outer membrane</location>
        <topology evidence="1">Multi-pass membrane protein</topology>
    </subcellularLocation>
</comment>
<dbReference type="InterPro" id="IPR018247">
    <property type="entry name" value="EF_Hand_1_Ca_BS"/>
</dbReference>
<comment type="similarity">
    <text evidence="1">Belongs to the TonB-dependent receptor family.</text>
</comment>
<comment type="caution">
    <text evidence="3">The sequence shown here is derived from an EMBL/GenBank/DDBJ whole genome shotgun (WGS) entry which is preliminary data.</text>
</comment>
<keyword evidence="1" id="KW-1134">Transmembrane beta strand</keyword>
<dbReference type="SUPFAM" id="SSF56935">
    <property type="entry name" value="Porins"/>
    <property type="match status" value="1"/>
</dbReference>
<reference evidence="3 4" key="1">
    <citation type="submission" date="2016-03" db="EMBL/GenBank/DDBJ databases">
        <title>Niastella vici sp. nov., isolated from farmland soil.</title>
        <authorList>
            <person name="Chen L."/>
            <person name="Wang D."/>
            <person name="Yang S."/>
            <person name="Wang G."/>
        </authorList>
    </citation>
    <scope>NUCLEOTIDE SEQUENCE [LARGE SCALE GENOMIC DNA]</scope>
    <source>
        <strain evidence="3 4">DJ57</strain>
    </source>
</reference>
<dbReference type="Gene3D" id="2.60.40.1120">
    <property type="entry name" value="Carboxypeptidase-like, regulatory domain"/>
    <property type="match status" value="1"/>
</dbReference>
<dbReference type="InterPro" id="IPR037066">
    <property type="entry name" value="Plug_dom_sf"/>
</dbReference>
<feature type="domain" description="TonB-dependent receptor plug" evidence="2">
    <location>
        <begin position="236"/>
        <end position="350"/>
    </location>
</feature>
<dbReference type="NCBIfam" id="TIGR04057">
    <property type="entry name" value="SusC_RagA_signa"/>
    <property type="match status" value="1"/>
</dbReference>
<protein>
    <submittedName>
        <fullName evidence="3">SusC/RagA family TonB-linked outer membrane protein</fullName>
    </submittedName>
</protein>
<dbReference type="PROSITE" id="PS52016">
    <property type="entry name" value="TONB_DEPENDENT_REC_3"/>
    <property type="match status" value="1"/>
</dbReference>
<dbReference type="PROSITE" id="PS00018">
    <property type="entry name" value="EF_HAND_1"/>
    <property type="match status" value="1"/>
</dbReference>
<dbReference type="Pfam" id="PF07715">
    <property type="entry name" value="Plug"/>
    <property type="match status" value="1"/>
</dbReference>
<evidence type="ECO:0000256" key="1">
    <source>
        <dbReference type="PROSITE-ProRule" id="PRU01360"/>
    </source>
</evidence>
<evidence type="ECO:0000313" key="4">
    <source>
        <dbReference type="Proteomes" id="UP000192796"/>
    </source>
</evidence>
<keyword evidence="1" id="KW-0998">Cell outer membrane</keyword>
<proteinExistence type="inferred from homology"/>
<dbReference type="InterPro" id="IPR023997">
    <property type="entry name" value="TonB-dep_OMP_SusC/RagA_CS"/>
</dbReference>
<accession>A0A1V9FQK2</accession>
<dbReference type="SUPFAM" id="SSF49464">
    <property type="entry name" value="Carboxypeptidase regulatory domain-like"/>
    <property type="match status" value="1"/>
</dbReference>
<dbReference type="InterPro" id="IPR039426">
    <property type="entry name" value="TonB-dep_rcpt-like"/>
</dbReference>
<gene>
    <name evidence="3" type="ORF">A3860_32615</name>
</gene>
<dbReference type="AlphaFoldDB" id="A0A1V9FQK2"/>
<dbReference type="InterPro" id="IPR012910">
    <property type="entry name" value="Plug_dom"/>
</dbReference>
<evidence type="ECO:0000259" key="2">
    <source>
        <dbReference type="Pfam" id="PF07715"/>
    </source>
</evidence>
<evidence type="ECO:0000313" key="3">
    <source>
        <dbReference type="EMBL" id="OQP60561.1"/>
    </source>
</evidence>